<feature type="compositionally biased region" description="Basic and acidic residues" evidence="1">
    <location>
        <begin position="37"/>
        <end position="49"/>
    </location>
</feature>
<evidence type="ECO:0000256" key="1">
    <source>
        <dbReference type="SAM" id="MobiDB-lite"/>
    </source>
</evidence>
<evidence type="ECO:0000313" key="3">
    <source>
        <dbReference type="Proteomes" id="UP000063434"/>
    </source>
</evidence>
<dbReference type="EMBL" id="LCYC01000054">
    <property type="protein sequence ID" value="KWV72393.1"/>
    <property type="molecule type" value="Genomic_DNA"/>
</dbReference>
<accession>A0A109KN95</accession>
<gene>
    <name evidence="2" type="ORF">PFL603g_04086</name>
</gene>
<comment type="caution">
    <text evidence="2">The sequence shown here is derived from an EMBL/GenBank/DDBJ whole genome shotgun (WGS) entry which is preliminary data.</text>
</comment>
<dbReference type="AlphaFoldDB" id="A0A109KN95"/>
<dbReference type="Proteomes" id="UP000063434">
    <property type="component" value="Unassembled WGS sequence"/>
</dbReference>
<name>A0A109KN95_PSEFL</name>
<protein>
    <submittedName>
        <fullName evidence="2">Uncharacterized protein</fullName>
    </submittedName>
</protein>
<feature type="region of interest" description="Disordered" evidence="1">
    <location>
        <begin position="24"/>
        <end position="51"/>
    </location>
</feature>
<sequence>MIAGETKVVGEHMAIEFFAKLSTKGAAGCTSSEPAEDGTRNCAKGDSKRAGNSADIGAHLAGCQNGARTTSGSAYGSNSCANLHGCL</sequence>
<evidence type="ECO:0000313" key="2">
    <source>
        <dbReference type="EMBL" id="KWV72393.1"/>
    </source>
</evidence>
<dbReference type="PATRIC" id="fig|294.195.peg.4372"/>
<reference evidence="2 3" key="1">
    <citation type="submission" date="2015-05" db="EMBL/GenBank/DDBJ databases">
        <title>A genomic and transcriptomic approach to investigate the blue pigment phenotype in Pseudomonas fluorescens.</title>
        <authorList>
            <person name="Andreani N.A."/>
            <person name="Cardazzo B."/>
        </authorList>
    </citation>
    <scope>NUCLEOTIDE SEQUENCE [LARGE SCALE GENOMIC DNA]</scope>
    <source>
        <strain evidence="2 3">Ps_40</strain>
    </source>
</reference>
<proteinExistence type="predicted"/>
<organism evidence="2 3">
    <name type="scientific">Pseudomonas fluorescens</name>
    <dbReference type="NCBI Taxonomy" id="294"/>
    <lineage>
        <taxon>Bacteria</taxon>
        <taxon>Pseudomonadati</taxon>
        <taxon>Pseudomonadota</taxon>
        <taxon>Gammaproteobacteria</taxon>
        <taxon>Pseudomonadales</taxon>
        <taxon>Pseudomonadaceae</taxon>
        <taxon>Pseudomonas</taxon>
    </lineage>
</organism>